<gene>
    <name evidence="5" type="ORF">MELLADRAFT_109196</name>
</gene>
<dbReference type="HOGENOM" id="CLU_004905_0_1_1"/>
<evidence type="ECO:0000313" key="5">
    <source>
        <dbReference type="EMBL" id="EGG03392.1"/>
    </source>
</evidence>
<reference evidence="6" key="1">
    <citation type="journal article" date="2011" name="Proc. Natl. Acad. Sci. U.S.A.">
        <title>Obligate biotrophy features unraveled by the genomic analysis of rust fungi.</title>
        <authorList>
            <person name="Duplessis S."/>
            <person name="Cuomo C.A."/>
            <person name="Lin Y.-C."/>
            <person name="Aerts A."/>
            <person name="Tisserant E."/>
            <person name="Veneault-Fourrey C."/>
            <person name="Joly D.L."/>
            <person name="Hacquard S."/>
            <person name="Amselem J."/>
            <person name="Cantarel B.L."/>
            <person name="Chiu R."/>
            <person name="Coutinho P.M."/>
            <person name="Feau N."/>
            <person name="Field M."/>
            <person name="Frey P."/>
            <person name="Gelhaye E."/>
            <person name="Goldberg J."/>
            <person name="Grabherr M.G."/>
            <person name="Kodira C.D."/>
            <person name="Kohler A."/>
            <person name="Kuees U."/>
            <person name="Lindquist E.A."/>
            <person name="Lucas S.M."/>
            <person name="Mago R."/>
            <person name="Mauceli E."/>
            <person name="Morin E."/>
            <person name="Murat C."/>
            <person name="Pangilinan J.L."/>
            <person name="Park R."/>
            <person name="Pearson M."/>
            <person name="Quesneville H."/>
            <person name="Rouhier N."/>
            <person name="Sakthikumar S."/>
            <person name="Salamov A.A."/>
            <person name="Schmutz J."/>
            <person name="Selles B."/>
            <person name="Shapiro H."/>
            <person name="Tanguay P."/>
            <person name="Tuskan G.A."/>
            <person name="Henrissat B."/>
            <person name="Van de Peer Y."/>
            <person name="Rouze P."/>
            <person name="Ellis J.G."/>
            <person name="Dodds P.N."/>
            <person name="Schein J.E."/>
            <person name="Zhong S."/>
            <person name="Hamelin R.C."/>
            <person name="Grigoriev I.V."/>
            <person name="Szabo L.J."/>
            <person name="Martin F."/>
        </authorList>
    </citation>
    <scope>NUCLEOTIDE SEQUENCE [LARGE SCALE GENOMIC DNA]</scope>
    <source>
        <strain evidence="6">98AG31 / pathotype 3-4-7</strain>
    </source>
</reference>
<dbReference type="SMART" id="SM00028">
    <property type="entry name" value="TPR"/>
    <property type="match status" value="3"/>
</dbReference>
<evidence type="ECO:0000256" key="3">
    <source>
        <dbReference type="PROSITE-ProRule" id="PRU00339"/>
    </source>
</evidence>
<organism evidence="6">
    <name type="scientific">Melampsora larici-populina (strain 98AG31 / pathotype 3-4-7)</name>
    <name type="common">Poplar leaf rust fungus</name>
    <dbReference type="NCBI Taxonomy" id="747676"/>
    <lineage>
        <taxon>Eukaryota</taxon>
        <taxon>Fungi</taxon>
        <taxon>Dikarya</taxon>
        <taxon>Basidiomycota</taxon>
        <taxon>Pucciniomycotina</taxon>
        <taxon>Pucciniomycetes</taxon>
        <taxon>Pucciniales</taxon>
        <taxon>Melampsoraceae</taxon>
        <taxon>Melampsora</taxon>
    </lineage>
</organism>
<evidence type="ECO:0000256" key="1">
    <source>
        <dbReference type="ARBA" id="ARBA00022737"/>
    </source>
</evidence>
<dbReference type="STRING" id="747676.F4RVP4"/>
<dbReference type="eggNOG" id="KOG1128">
    <property type="taxonomic scope" value="Eukaryota"/>
</dbReference>
<feature type="repeat" description="TPR" evidence="3">
    <location>
        <begin position="564"/>
        <end position="597"/>
    </location>
</feature>
<proteinExistence type="predicted"/>
<dbReference type="PANTHER" id="PTHR16193">
    <property type="entry name" value="TETRATRICOPEPTIDE REPEAT PROTEIN 27"/>
    <property type="match status" value="1"/>
</dbReference>
<dbReference type="Gene3D" id="1.25.40.10">
    <property type="entry name" value="Tetratricopeptide repeat domain"/>
    <property type="match status" value="1"/>
</dbReference>
<dbReference type="GeneID" id="18923683"/>
<evidence type="ECO:0000256" key="2">
    <source>
        <dbReference type="ARBA" id="ARBA00022803"/>
    </source>
</evidence>
<dbReference type="FunCoup" id="F4RVP4">
    <property type="interactions" value="837"/>
</dbReference>
<dbReference type="InterPro" id="IPR019734">
    <property type="entry name" value="TPR_rpt"/>
</dbReference>
<sequence length="904" mass="102819">MTISRTKNQSNESYWIGLQHSLIDLRFRGSYEDHESSSSNLKLTQSLVEDYCSGQWKSILENAQVRRYFQINETVSVIPIELEDDLQFEIISRLTVVATLLSIFVQVNFTGPIFDVEPSKVFNSEIDESNLNSISLSELSLAGEPAYHLTKSATFLCLAIKLIESLSLIKNKKGVETLAWWELRAGILHRKLIESQIPFSDELFLRLDELLIDLKTNSSENSNAQDLLPMLTLERGLAEHLIGNDKAANQLFLRAAEEAGLEYELTGILGKRTKFQEQDLSQLVLLAKGRTRTPFLNTQPDLSDSLSPTKQSVTPITLALNDDTLLEKTQFTSTTSSMSSLSIDPKNQPELHPLDQSILLALSLSIKNTSPSHGLTKAQIAPFIERVLENPANWSVHSMALLVRSRLEAHRSRTVERGLLQLQALVDQLTKEAENDPVDRCTAKERVRWCWTLELPSKWDLERQLGRKLIGLGVIRSAMEIFERLEMWEDVVQCHLTLDSKPIGIQLVKDLINGQKIESDLKMSKTRSNQDGKRLGKLWCLLGELESDPTHWKTAWEISEHTSSRAMRSLGAYHFSKGSYTESYECLSTALKINPLFAKTWFICGCAAMRLENWEDAEMAFRRCISLDDEDAEAWNNLATVYLKQANTEEPTTSHQETSTSHPQDPKADLDSDEDDEDIPVPMLISRTTSAFHALQQAVKISYDSWRMWTNYMIVGMSIGEYSESIRALGRVIEIRGEDGLDLDVLEKLIQVSIISKNSLSNEEEAIINSTKIFDRLKDVMNRIVLIKCSKVCRVWELMSNLCECVQDYKSALEHQLTAYRVGVSQVTELWTTNLTSWKIACEIVERTLDRLETIGSKLNDEEVNWKWQVKSILRGFLSRSKNSFEDEERWVLLDSRLKSIKQG</sequence>
<dbReference type="PROSITE" id="PS50005">
    <property type="entry name" value="TPR"/>
    <property type="match status" value="2"/>
</dbReference>
<dbReference type="RefSeq" id="XP_007413186.1">
    <property type="nucleotide sequence ID" value="XM_007413124.1"/>
</dbReference>
<dbReference type="SUPFAM" id="SSF48452">
    <property type="entry name" value="TPR-like"/>
    <property type="match status" value="1"/>
</dbReference>
<feature type="region of interest" description="Disordered" evidence="4">
    <location>
        <begin position="648"/>
        <end position="678"/>
    </location>
</feature>
<dbReference type="InterPro" id="IPR044244">
    <property type="entry name" value="TTC27/Emw1"/>
</dbReference>
<dbReference type="AlphaFoldDB" id="F4RVP4"/>
<keyword evidence="6" id="KW-1185">Reference proteome</keyword>
<dbReference type="InterPro" id="IPR011990">
    <property type="entry name" value="TPR-like_helical_dom_sf"/>
</dbReference>
<name>F4RVP4_MELLP</name>
<dbReference type="VEuPathDB" id="FungiDB:MELLADRAFT_109196"/>
<protein>
    <submittedName>
        <fullName evidence="5">Uncharacterized protein</fullName>
    </submittedName>
</protein>
<evidence type="ECO:0000256" key="4">
    <source>
        <dbReference type="SAM" id="MobiDB-lite"/>
    </source>
</evidence>
<dbReference type="InParanoid" id="F4RVP4"/>
<dbReference type="KEGG" id="mlr:MELLADRAFT_109196"/>
<feature type="repeat" description="TPR" evidence="3">
    <location>
        <begin position="598"/>
        <end position="631"/>
    </location>
</feature>
<feature type="compositionally biased region" description="Polar residues" evidence="4">
    <location>
        <begin position="648"/>
        <end position="663"/>
    </location>
</feature>
<accession>F4RVP4</accession>
<dbReference type="OrthoDB" id="1936594at2759"/>
<keyword evidence="2 3" id="KW-0802">TPR repeat</keyword>
<evidence type="ECO:0000313" key="6">
    <source>
        <dbReference type="Proteomes" id="UP000001072"/>
    </source>
</evidence>
<dbReference type="EMBL" id="GL883124">
    <property type="protein sequence ID" value="EGG03392.1"/>
    <property type="molecule type" value="Genomic_DNA"/>
</dbReference>
<dbReference type="PANTHER" id="PTHR16193:SF0">
    <property type="entry name" value="TETRATRICOPEPTIDE REPEAT PROTEIN 27"/>
    <property type="match status" value="1"/>
</dbReference>
<keyword evidence="1" id="KW-0677">Repeat</keyword>
<dbReference type="Proteomes" id="UP000001072">
    <property type="component" value="Unassembled WGS sequence"/>
</dbReference>